<dbReference type="InterPro" id="IPR007867">
    <property type="entry name" value="GMC_OxRtase_C"/>
</dbReference>
<dbReference type="SUPFAM" id="SSF51905">
    <property type="entry name" value="FAD/NAD(P)-binding domain"/>
    <property type="match status" value="1"/>
</dbReference>
<evidence type="ECO:0000256" key="3">
    <source>
        <dbReference type="SAM" id="SignalP"/>
    </source>
</evidence>
<keyword evidence="3" id="KW-0732">Signal</keyword>
<keyword evidence="7" id="KW-1185">Reference proteome</keyword>
<dbReference type="GO" id="GO:0016614">
    <property type="term" value="F:oxidoreductase activity, acting on CH-OH group of donors"/>
    <property type="evidence" value="ECO:0007669"/>
    <property type="project" value="InterPro"/>
</dbReference>
<dbReference type="STRING" id="576137.A0A1L7X0T9"/>
<dbReference type="PIRSF" id="PIRSF000137">
    <property type="entry name" value="Alcohol_oxidase"/>
    <property type="match status" value="1"/>
</dbReference>
<evidence type="ECO:0000313" key="7">
    <source>
        <dbReference type="Proteomes" id="UP000184330"/>
    </source>
</evidence>
<evidence type="ECO:0000313" key="6">
    <source>
        <dbReference type="EMBL" id="CZR58637.1"/>
    </source>
</evidence>
<dbReference type="PANTHER" id="PTHR11552">
    <property type="entry name" value="GLUCOSE-METHANOL-CHOLINE GMC OXIDOREDUCTASE"/>
    <property type="match status" value="1"/>
</dbReference>
<keyword evidence="2" id="KW-0325">Glycoprotein</keyword>
<dbReference type="InterPro" id="IPR012132">
    <property type="entry name" value="GMC_OxRdtase"/>
</dbReference>
<dbReference type="PANTHER" id="PTHR11552:SF138">
    <property type="entry name" value="DEHYDROGENASE PKFF-RELATED"/>
    <property type="match status" value="1"/>
</dbReference>
<organism evidence="6 7">
    <name type="scientific">Phialocephala subalpina</name>
    <dbReference type="NCBI Taxonomy" id="576137"/>
    <lineage>
        <taxon>Eukaryota</taxon>
        <taxon>Fungi</taxon>
        <taxon>Dikarya</taxon>
        <taxon>Ascomycota</taxon>
        <taxon>Pezizomycotina</taxon>
        <taxon>Leotiomycetes</taxon>
        <taxon>Helotiales</taxon>
        <taxon>Mollisiaceae</taxon>
        <taxon>Phialocephala</taxon>
        <taxon>Phialocephala fortinii species complex</taxon>
    </lineage>
</organism>
<sequence>MLLPTPVVFSLFLSFAQCRPNASVPPQPRRRNPRSLWGNFNDSLIEGITVNEIRNSGVATTFDFVIVGGGPGGLTLALRLTEDPTVRVAVVEKGTLSKASFTFQLGELATSTFVDPTNPALMPSIDYIDVTEPIKANGYRQHYPQGKMLGGSSARGFSAYTRGTRGAFQKWADAVDDQSYAWDNFFPYLQKSVQFTPPNVTLRGFNSSDIMFDSSSFSPTGGPLQAGFANYVSPLATWMKLAWQALGVKPASGFNSGTLEGVQYIPLNINSSDEHRSSADSAMFEASRNRKNLVVFAYTQATMISFNKNKIATGIMASDINNDTFQLQAEREVISCAGVFRSPQLLMVSGIGPAEVLNNLSIPLIADRPGVGQNLQDQSFVGITYEVDFNTTSQIFNTQFADFANSSFSQGLGILTDAVDLSIFEGVPPEFNTSLSPKTQAALSQLPCDWPIYQYLPVNADLLIFRTVESKPPTNTTLAPNYGSLACSISAPFSRGSVSINSASNLNPPVVDIGYLNDERDIELLTIAFKRGRQAWTRPEMKPALIGREYWPGYDLVPDSSDEAIRNHVIQNVMPIWEATSTCKMGTLNDPTAVVDSRARVIGVKGLRVVDASAFPFMLPGHQAATVFGLAERVADLIKADWGQGIDSTSFEA</sequence>
<dbReference type="Gene3D" id="3.30.560.10">
    <property type="entry name" value="Glucose Oxidase, domain 3"/>
    <property type="match status" value="1"/>
</dbReference>
<dbReference type="InterPro" id="IPR000172">
    <property type="entry name" value="GMC_OxRdtase_N"/>
</dbReference>
<dbReference type="AlphaFoldDB" id="A0A1L7X0T9"/>
<feature type="domain" description="Glucose-methanol-choline oxidoreductase C-terminal" evidence="5">
    <location>
        <begin position="492"/>
        <end position="631"/>
    </location>
</feature>
<dbReference type="EMBL" id="FJOG01000012">
    <property type="protein sequence ID" value="CZR58637.1"/>
    <property type="molecule type" value="Genomic_DNA"/>
</dbReference>
<feature type="chain" id="PRO_5013335742" evidence="3">
    <location>
        <begin position="19"/>
        <end position="653"/>
    </location>
</feature>
<dbReference type="Proteomes" id="UP000184330">
    <property type="component" value="Unassembled WGS sequence"/>
</dbReference>
<dbReference type="GO" id="GO:0050660">
    <property type="term" value="F:flavin adenine dinucleotide binding"/>
    <property type="evidence" value="ECO:0007669"/>
    <property type="project" value="InterPro"/>
</dbReference>
<gene>
    <name evidence="6" type="ORF">PAC_08529</name>
</gene>
<protein>
    <submittedName>
        <fullName evidence="6">Related to choline dehydrogenase</fullName>
    </submittedName>
</protein>
<dbReference type="InterPro" id="IPR036188">
    <property type="entry name" value="FAD/NAD-bd_sf"/>
</dbReference>
<evidence type="ECO:0000256" key="1">
    <source>
        <dbReference type="ARBA" id="ARBA00010790"/>
    </source>
</evidence>
<dbReference type="GO" id="GO:0044550">
    <property type="term" value="P:secondary metabolite biosynthetic process"/>
    <property type="evidence" value="ECO:0007669"/>
    <property type="project" value="TreeGrafter"/>
</dbReference>
<dbReference type="Pfam" id="PF05199">
    <property type="entry name" value="GMC_oxred_C"/>
    <property type="match status" value="1"/>
</dbReference>
<dbReference type="SUPFAM" id="SSF54373">
    <property type="entry name" value="FAD-linked reductases, C-terminal domain"/>
    <property type="match status" value="1"/>
</dbReference>
<reference evidence="6 7" key="1">
    <citation type="submission" date="2016-03" db="EMBL/GenBank/DDBJ databases">
        <authorList>
            <person name="Ploux O."/>
        </authorList>
    </citation>
    <scope>NUCLEOTIDE SEQUENCE [LARGE SCALE GENOMIC DNA]</scope>
    <source>
        <strain evidence="6 7">UAMH 11012</strain>
    </source>
</reference>
<dbReference type="Pfam" id="PF00732">
    <property type="entry name" value="GMC_oxred_N"/>
    <property type="match status" value="1"/>
</dbReference>
<evidence type="ECO:0000259" key="4">
    <source>
        <dbReference type="Pfam" id="PF00732"/>
    </source>
</evidence>
<proteinExistence type="inferred from homology"/>
<dbReference type="Gene3D" id="3.50.50.60">
    <property type="entry name" value="FAD/NAD(P)-binding domain"/>
    <property type="match status" value="1"/>
</dbReference>
<name>A0A1L7X0T9_9HELO</name>
<feature type="domain" description="Glucose-methanol-choline oxidoreductase N-terminal" evidence="4">
    <location>
        <begin position="63"/>
        <end position="378"/>
    </location>
</feature>
<feature type="signal peptide" evidence="3">
    <location>
        <begin position="1"/>
        <end position="18"/>
    </location>
</feature>
<evidence type="ECO:0000256" key="2">
    <source>
        <dbReference type="ARBA" id="ARBA00023180"/>
    </source>
</evidence>
<comment type="similarity">
    <text evidence="1">Belongs to the GMC oxidoreductase family.</text>
</comment>
<evidence type="ECO:0000259" key="5">
    <source>
        <dbReference type="Pfam" id="PF05199"/>
    </source>
</evidence>
<dbReference type="OrthoDB" id="269227at2759"/>
<accession>A0A1L7X0T9</accession>